<feature type="compositionally biased region" description="Basic and acidic residues" evidence="1">
    <location>
        <begin position="64"/>
        <end position="84"/>
    </location>
</feature>
<dbReference type="RefSeq" id="WP_345169604.1">
    <property type="nucleotide sequence ID" value="NZ_BAABGX010000003.1"/>
</dbReference>
<keyword evidence="4" id="KW-1185">Reference proteome</keyword>
<proteinExistence type="predicted"/>
<evidence type="ECO:0000313" key="3">
    <source>
        <dbReference type="EMBL" id="GAA4315975.1"/>
    </source>
</evidence>
<comment type="caution">
    <text evidence="3">The sequence shown here is derived from an EMBL/GenBank/DDBJ whole genome shotgun (WGS) entry which is preliminary data.</text>
</comment>
<feature type="region of interest" description="Disordered" evidence="1">
    <location>
        <begin position="22"/>
        <end position="233"/>
    </location>
</feature>
<evidence type="ECO:0000256" key="1">
    <source>
        <dbReference type="SAM" id="MobiDB-lite"/>
    </source>
</evidence>
<feature type="compositionally biased region" description="Basic and acidic residues" evidence="1">
    <location>
        <begin position="179"/>
        <end position="214"/>
    </location>
</feature>
<feature type="compositionally biased region" description="Basic and acidic residues" evidence="1">
    <location>
        <begin position="142"/>
        <end position="166"/>
    </location>
</feature>
<feature type="signal peptide" evidence="2">
    <location>
        <begin position="1"/>
        <end position="21"/>
    </location>
</feature>
<feature type="compositionally biased region" description="Low complexity" evidence="1">
    <location>
        <begin position="102"/>
        <end position="123"/>
    </location>
</feature>
<feature type="compositionally biased region" description="Polar residues" evidence="1">
    <location>
        <begin position="22"/>
        <end position="43"/>
    </location>
</feature>
<evidence type="ECO:0000256" key="2">
    <source>
        <dbReference type="SAM" id="SignalP"/>
    </source>
</evidence>
<reference evidence="4" key="1">
    <citation type="journal article" date="2019" name="Int. J. Syst. Evol. Microbiol.">
        <title>The Global Catalogue of Microorganisms (GCM) 10K type strain sequencing project: providing services to taxonomists for standard genome sequencing and annotation.</title>
        <authorList>
            <consortium name="The Broad Institute Genomics Platform"/>
            <consortium name="The Broad Institute Genome Sequencing Center for Infectious Disease"/>
            <person name="Wu L."/>
            <person name="Ma J."/>
        </authorList>
    </citation>
    <scope>NUCLEOTIDE SEQUENCE [LARGE SCALE GENOMIC DNA]</scope>
    <source>
        <strain evidence="4">JCM 17917</strain>
    </source>
</reference>
<dbReference type="EMBL" id="BAABGX010000003">
    <property type="protein sequence ID" value="GAA4315975.1"/>
    <property type="molecule type" value="Genomic_DNA"/>
</dbReference>
<organism evidence="3 4">
    <name type="scientific">Nibribacter koreensis</name>
    <dbReference type="NCBI Taxonomy" id="1084519"/>
    <lineage>
        <taxon>Bacteria</taxon>
        <taxon>Pseudomonadati</taxon>
        <taxon>Bacteroidota</taxon>
        <taxon>Cytophagia</taxon>
        <taxon>Cytophagales</taxon>
        <taxon>Hymenobacteraceae</taxon>
        <taxon>Nibribacter</taxon>
    </lineage>
</organism>
<evidence type="ECO:0000313" key="4">
    <source>
        <dbReference type="Proteomes" id="UP001501844"/>
    </source>
</evidence>
<feature type="compositionally biased region" description="Low complexity" evidence="1">
    <location>
        <begin position="218"/>
        <end position="228"/>
    </location>
</feature>
<evidence type="ECO:0008006" key="5">
    <source>
        <dbReference type="Google" id="ProtNLM"/>
    </source>
</evidence>
<keyword evidence="2" id="KW-0732">Signal</keyword>
<gene>
    <name evidence="3" type="ORF">GCM10023183_37010</name>
</gene>
<feature type="chain" id="PRO_5045745943" description="Colicin import membrane protein" evidence="2">
    <location>
        <begin position="22"/>
        <end position="267"/>
    </location>
</feature>
<name>A0ABP8G2M1_9BACT</name>
<protein>
    <recommendedName>
        <fullName evidence="5">Colicin import membrane protein</fullName>
    </recommendedName>
</protein>
<accession>A0ABP8G2M1</accession>
<dbReference type="Proteomes" id="UP001501844">
    <property type="component" value="Unassembled WGS sequence"/>
</dbReference>
<sequence>MKNLTLILLVLFTGNATYAQASSDKTGTANHGKTVSTAAQTSVAVEGSAETTGKGEYISTLARSKKDEASKEAKELAKETKAQAKQEMQAQKEAAKAKTEELSATEATAATSLQASQSTSLEAGEVTTDGAAGLFASAQGKGQDKAKSDKKEVAKDKTKKDQDTHGQKVKAAAQGVAEGTDKKGQEVKEVASAKRQQKPEKVEAGTEVDVEVKAPKSAARPGRGAARAVQGSTNAATKAVGNAAKAVKPVKVGGKVGAGAVIKVGKN</sequence>